<keyword evidence="5" id="KW-0808">Transferase</keyword>
<dbReference type="GO" id="GO:0005524">
    <property type="term" value="F:ATP binding"/>
    <property type="evidence" value="ECO:0007669"/>
    <property type="project" value="UniProtKB-UniRule"/>
</dbReference>
<feature type="repeat" description="ANK" evidence="13">
    <location>
        <begin position="67"/>
        <end position="99"/>
    </location>
</feature>
<keyword evidence="3" id="KW-0723">Serine/threonine-protein kinase</keyword>
<dbReference type="Pfam" id="PF16095">
    <property type="entry name" value="COR-A"/>
    <property type="match status" value="1"/>
</dbReference>
<reference evidence="19" key="1">
    <citation type="journal article" date="2010" name="Nature">
        <title>The Amphimedon queenslandica genome and the evolution of animal complexity.</title>
        <authorList>
            <person name="Srivastava M."/>
            <person name="Simakov O."/>
            <person name="Chapman J."/>
            <person name="Fahey B."/>
            <person name="Gauthier M.E."/>
            <person name="Mitros T."/>
            <person name="Richards G.S."/>
            <person name="Conaco C."/>
            <person name="Dacre M."/>
            <person name="Hellsten U."/>
            <person name="Larroux C."/>
            <person name="Putnam N.H."/>
            <person name="Stanke M."/>
            <person name="Adamska M."/>
            <person name="Darling A."/>
            <person name="Degnan S.M."/>
            <person name="Oakley T.H."/>
            <person name="Plachetzki D.C."/>
            <person name="Zhai Y."/>
            <person name="Adamski M."/>
            <person name="Calcino A."/>
            <person name="Cummins S.F."/>
            <person name="Goodstein D.M."/>
            <person name="Harris C."/>
            <person name="Jackson D.J."/>
            <person name="Leys S.P."/>
            <person name="Shu S."/>
            <person name="Woodcroft B.J."/>
            <person name="Vervoort M."/>
            <person name="Kosik K.S."/>
            <person name="Manning G."/>
            <person name="Degnan B.M."/>
            <person name="Rokhsar D.S."/>
        </authorList>
    </citation>
    <scope>NUCLEOTIDE SEQUENCE [LARGE SCALE GENOMIC DNA]</scope>
</reference>
<keyword evidence="10" id="KW-0342">GTP-binding</keyword>
<evidence type="ECO:0000259" key="16">
    <source>
        <dbReference type="PROSITE" id="PS50011"/>
    </source>
</evidence>
<dbReference type="Gene3D" id="3.80.10.10">
    <property type="entry name" value="Ribonuclease Inhibitor"/>
    <property type="match status" value="1"/>
</dbReference>
<comment type="cofactor">
    <cofactor evidence="1">
        <name>Mg(2+)</name>
        <dbReference type="ChEBI" id="CHEBI:18420"/>
    </cofactor>
</comment>
<dbReference type="Gene3D" id="3.30.70.1390">
    <property type="entry name" value="ROC domain from the Parkinson's disease-associated leucine-rich repeat kinase 2"/>
    <property type="match status" value="1"/>
</dbReference>
<dbReference type="PROSITE" id="PS50297">
    <property type="entry name" value="ANK_REP_REGION"/>
    <property type="match status" value="2"/>
</dbReference>
<dbReference type="InterPro" id="IPR000719">
    <property type="entry name" value="Prot_kinase_dom"/>
</dbReference>
<dbReference type="PROSITE" id="PS51450">
    <property type="entry name" value="LRR"/>
    <property type="match status" value="2"/>
</dbReference>
<dbReference type="Pfam" id="PF25497">
    <property type="entry name" value="COR-B"/>
    <property type="match status" value="1"/>
</dbReference>
<dbReference type="InterPro" id="IPR017441">
    <property type="entry name" value="Protein_kinase_ATP_BS"/>
</dbReference>
<dbReference type="Gene3D" id="1.25.40.20">
    <property type="entry name" value="Ankyrin repeat-containing domain"/>
    <property type="match status" value="2"/>
</dbReference>
<dbReference type="KEGG" id="aqu:100638895"/>
<evidence type="ECO:0000256" key="2">
    <source>
        <dbReference type="ARBA" id="ARBA00012513"/>
    </source>
</evidence>
<feature type="domain" description="Protein kinase" evidence="16">
    <location>
        <begin position="1097"/>
        <end position="1360"/>
    </location>
</feature>
<evidence type="ECO:0000256" key="10">
    <source>
        <dbReference type="ARBA" id="ARBA00023134"/>
    </source>
</evidence>
<keyword evidence="4" id="KW-0433">Leucine-rich repeat</keyword>
<dbReference type="GeneID" id="100638895"/>
<feature type="repeat" description="ANK" evidence="13">
    <location>
        <begin position="34"/>
        <end position="66"/>
    </location>
</feature>
<evidence type="ECO:0000256" key="13">
    <source>
        <dbReference type="PROSITE-ProRule" id="PRU00023"/>
    </source>
</evidence>
<dbReference type="SUPFAM" id="SSF52540">
    <property type="entry name" value="P-loop containing nucleoside triphosphate hydrolases"/>
    <property type="match status" value="1"/>
</dbReference>
<dbReference type="SMART" id="SM00248">
    <property type="entry name" value="ANK"/>
    <property type="match status" value="3"/>
</dbReference>
<evidence type="ECO:0000313" key="18">
    <source>
        <dbReference type="EnsemblMetazoa" id="XP_019850812.1"/>
    </source>
</evidence>
<feature type="binding site" evidence="14">
    <location>
        <position position="1125"/>
    </location>
    <ligand>
        <name>ATP</name>
        <dbReference type="ChEBI" id="CHEBI:30616"/>
    </ligand>
</feature>
<feature type="coiled-coil region" evidence="15">
    <location>
        <begin position="658"/>
        <end position="688"/>
    </location>
</feature>
<dbReference type="PROSITE" id="PS51424">
    <property type="entry name" value="ROC"/>
    <property type="match status" value="1"/>
</dbReference>
<comment type="catalytic activity">
    <reaction evidence="12">
        <text>L-seryl-[protein] + ATP = O-phospho-L-seryl-[protein] + ADP + H(+)</text>
        <dbReference type="Rhea" id="RHEA:17989"/>
        <dbReference type="Rhea" id="RHEA-COMP:9863"/>
        <dbReference type="Rhea" id="RHEA-COMP:11604"/>
        <dbReference type="ChEBI" id="CHEBI:15378"/>
        <dbReference type="ChEBI" id="CHEBI:29999"/>
        <dbReference type="ChEBI" id="CHEBI:30616"/>
        <dbReference type="ChEBI" id="CHEBI:83421"/>
        <dbReference type="ChEBI" id="CHEBI:456216"/>
        <dbReference type="EC" id="2.7.11.1"/>
    </reaction>
</comment>
<dbReference type="GO" id="GO:0004674">
    <property type="term" value="F:protein serine/threonine kinase activity"/>
    <property type="evidence" value="ECO:0007669"/>
    <property type="project" value="UniProtKB-KW"/>
</dbReference>
<evidence type="ECO:0000256" key="1">
    <source>
        <dbReference type="ARBA" id="ARBA00001946"/>
    </source>
</evidence>
<dbReference type="PANTHER" id="PTHR45756">
    <property type="entry name" value="PALMITOYLTRANSFERASE"/>
    <property type="match status" value="1"/>
</dbReference>
<organism evidence="18 19">
    <name type="scientific">Amphimedon queenslandica</name>
    <name type="common">Sponge</name>
    <dbReference type="NCBI Taxonomy" id="400682"/>
    <lineage>
        <taxon>Eukaryota</taxon>
        <taxon>Metazoa</taxon>
        <taxon>Porifera</taxon>
        <taxon>Demospongiae</taxon>
        <taxon>Heteroscleromorpha</taxon>
        <taxon>Haplosclerida</taxon>
        <taxon>Niphatidae</taxon>
        <taxon>Amphimedon</taxon>
    </lineage>
</organism>
<dbReference type="PROSITE" id="PS50011">
    <property type="entry name" value="PROTEIN_KINASE_DOM"/>
    <property type="match status" value="1"/>
</dbReference>
<dbReference type="InterPro" id="IPR027417">
    <property type="entry name" value="P-loop_NTPase"/>
</dbReference>
<dbReference type="InterPro" id="IPR057263">
    <property type="entry name" value="COR-B"/>
</dbReference>
<dbReference type="SMART" id="SM00369">
    <property type="entry name" value="LRR_TYP"/>
    <property type="match status" value="3"/>
</dbReference>
<dbReference type="RefSeq" id="XP_019850812.1">
    <property type="nucleotide sequence ID" value="XM_019995253.1"/>
</dbReference>
<dbReference type="SMART" id="SM00364">
    <property type="entry name" value="LRR_BAC"/>
    <property type="match status" value="4"/>
</dbReference>
<keyword evidence="6" id="KW-0677">Repeat</keyword>
<keyword evidence="8" id="KW-0418">Kinase</keyword>
<dbReference type="SUPFAM" id="SSF52058">
    <property type="entry name" value="L domain-like"/>
    <property type="match status" value="1"/>
</dbReference>
<evidence type="ECO:0000256" key="7">
    <source>
        <dbReference type="ARBA" id="ARBA00022741"/>
    </source>
</evidence>
<dbReference type="PROSITE" id="PS50088">
    <property type="entry name" value="ANK_REPEAT"/>
    <property type="match status" value="2"/>
</dbReference>
<dbReference type="EC" id="2.7.11.1" evidence="2"/>
<evidence type="ECO:0000256" key="3">
    <source>
        <dbReference type="ARBA" id="ARBA00022527"/>
    </source>
</evidence>
<dbReference type="InterPro" id="IPR036770">
    <property type="entry name" value="Ankyrin_rpt-contain_sf"/>
</dbReference>
<dbReference type="InterPro" id="IPR001611">
    <property type="entry name" value="Leu-rich_rpt"/>
</dbReference>
<feature type="domain" description="Roc" evidence="17">
    <location>
        <begin position="495"/>
        <end position="678"/>
    </location>
</feature>
<dbReference type="Gene3D" id="3.40.50.300">
    <property type="entry name" value="P-loop containing nucleotide triphosphate hydrolases"/>
    <property type="match status" value="1"/>
</dbReference>
<evidence type="ECO:0000256" key="14">
    <source>
        <dbReference type="PROSITE-ProRule" id="PRU10141"/>
    </source>
</evidence>
<dbReference type="EnsemblMetazoa" id="XM_019995253.1">
    <property type="protein sequence ID" value="XP_019850812.1"/>
    <property type="gene ID" value="LOC100638895"/>
</dbReference>
<evidence type="ECO:0000259" key="17">
    <source>
        <dbReference type="PROSITE" id="PS51424"/>
    </source>
</evidence>
<keyword evidence="7 14" id="KW-0547">Nucleotide-binding</keyword>
<evidence type="ECO:0000313" key="19">
    <source>
        <dbReference type="Proteomes" id="UP000007879"/>
    </source>
</evidence>
<evidence type="ECO:0000256" key="9">
    <source>
        <dbReference type="ARBA" id="ARBA00022840"/>
    </source>
</evidence>
<dbReference type="GO" id="GO:0005525">
    <property type="term" value="F:GTP binding"/>
    <property type="evidence" value="ECO:0007669"/>
    <property type="project" value="UniProtKB-KW"/>
</dbReference>
<evidence type="ECO:0000256" key="15">
    <source>
        <dbReference type="SAM" id="Coils"/>
    </source>
</evidence>
<keyword evidence="9 14" id="KW-0067">ATP-binding</keyword>
<accession>A0AAN0J257</accession>
<reference evidence="18" key="2">
    <citation type="submission" date="2024-06" db="UniProtKB">
        <authorList>
            <consortium name="EnsemblMetazoa"/>
        </authorList>
    </citation>
    <scope>IDENTIFICATION</scope>
</reference>
<evidence type="ECO:0000256" key="6">
    <source>
        <dbReference type="ARBA" id="ARBA00022737"/>
    </source>
</evidence>
<keyword evidence="15" id="KW-0175">Coiled coil</keyword>
<comment type="catalytic activity">
    <reaction evidence="11">
        <text>L-threonyl-[protein] + ATP = O-phospho-L-threonyl-[protein] + ADP + H(+)</text>
        <dbReference type="Rhea" id="RHEA:46608"/>
        <dbReference type="Rhea" id="RHEA-COMP:11060"/>
        <dbReference type="Rhea" id="RHEA-COMP:11605"/>
        <dbReference type="ChEBI" id="CHEBI:15378"/>
        <dbReference type="ChEBI" id="CHEBI:30013"/>
        <dbReference type="ChEBI" id="CHEBI:30616"/>
        <dbReference type="ChEBI" id="CHEBI:61977"/>
        <dbReference type="ChEBI" id="CHEBI:456216"/>
        <dbReference type="EC" id="2.7.11.1"/>
    </reaction>
</comment>
<dbReference type="InterPro" id="IPR020859">
    <property type="entry name" value="ROC"/>
</dbReference>
<protein>
    <recommendedName>
        <fullName evidence="2">non-specific serine/threonine protein kinase</fullName>
        <ecNumber evidence="2">2.7.11.1</ecNumber>
    </recommendedName>
</protein>
<proteinExistence type="predicted"/>
<dbReference type="InterPro" id="IPR003591">
    <property type="entry name" value="Leu-rich_rpt_typical-subtyp"/>
</dbReference>
<keyword evidence="13" id="KW-0040">ANK repeat</keyword>
<evidence type="ECO:0000256" key="8">
    <source>
        <dbReference type="ARBA" id="ARBA00022777"/>
    </source>
</evidence>
<evidence type="ECO:0000256" key="12">
    <source>
        <dbReference type="ARBA" id="ARBA00048679"/>
    </source>
</evidence>
<sequence length="1422" mass="161452">MEYQFWMNESTKVHTLATNLKSFSIYSTVEEVFLAIPPLHEAVSGNRFKVIPYLIEQGANVNARANSGYTPLHLAAIVGHIECVRVLLDCSADVSLTDDYGKTPRQTASQGKSSNIVRLLRSKGKLLLKQIEAKICTLVLLFIKIIKEVKTNGDNLTALLRVRIDDLEPHCLEDALTAAVEVGNHFNVGKLVVKGATNIQQALEDSKRLQKHEARAMLLLVIAAQTNDRDLVLKLFGVPAQKNTTHPLANDDDFSEIQKVVISGRVSTVVPIEVARRHQNPVVREELLLRTDVNQEEGSVYWHGLRLLVLDLSWIRRIHWVKRLRLARNGFQAIPNEIGDYLKQVVKLDLQRNELVTVPRCLFELPSLNELNLSNNKLIEIPYVHEWSPGLTVLDLSSNELSSLPADIVAPSIRTLNISYNRFRTVPLSVCSFKSLQHLNISFNKNIRSLPVEMGRLQNLIKLVTDGLKDLSDPPRNMQRDARDCVRYLNNKLRSARRFYRMKLVLLGKQNCGKTTLVARLQGLDVGINQSTVGVDVSKWHYAGGLGRKKIKYQFSIWDFGGQEEYCAIYQCFLSGRSMYLLLWNVQDGEEGIQELKPWLDNIALRAPRSCVLIVGTHLDSVEEGDRPEVDRLLEKVAKLAQTYQNKLLVPEVLAVGLMNRLENIELLRELNEELEKIREEVRKGVRDPVMNVAQFRNLVHKLNLTDLCSDEELRTATLFLNDVGTILHYDDRSHGINELYFIDPQWLCNMMSEIVTVREKNPFVKNGIFYSRNVPFLFRDPRFQWEYFGCYLTLLDRFEIALPLNNRQILIPSMLPDERPENADIPYDKSAPLYIRFINFQSSSPPGFWSRLISRIMHTVPQVCRALDVLADYNNETHSTADEDTIPGVPPVTNVTNETSAQVISSPVLSPSSNQFLLPNINCFIIDDDNTEPFKPKDIELLYWKSGIVYKDPDLSFGVESLRKSKVLAHTNRDGIVILASPNSKGRKLICQLVDIILNLIHEWYPGLEENNVNSGVEQKVPCYECHKLGCEKPFEFKIDQYMPIIISSRTQIECGYERDAARNHKVSLVDIMPDLLLQDLDANYLLKSEEIKFQEDKDSLLGEGGFGKVYRGKFRSKSVAIKKYLMRQEEAFNELCHEAKLLQKSHHPFIVCLVGVNVHPLTALILEEAPMGSLERHLIKESTLIPRLTMFRIAAQAAAALRFLHQHGIIFRSLKAANVLLWSLDETSLCHSKLTDFGIATHLAPLGVMGIQGDKSVIAPEVLYIGQKRTIYNHKADIFSFGMLLYQMIARRHPFHNVQPVRIDTKVVQGDRPSTVDMPIAETGYFFLTRLMEKCWKDKADDRPETSELISDVSKVTFQSIMGVLPVRSRFSLKCGCAITPHDYVKANITGHTNSELWVCCDGAEGAELNIFNTNRMAKT</sequence>
<dbReference type="PROSITE" id="PS00107">
    <property type="entry name" value="PROTEIN_KINASE_ATP"/>
    <property type="match status" value="1"/>
</dbReference>
<dbReference type="GO" id="GO:0009966">
    <property type="term" value="P:regulation of signal transduction"/>
    <property type="evidence" value="ECO:0007669"/>
    <property type="project" value="UniProtKB-ARBA"/>
</dbReference>
<keyword evidence="19" id="KW-1185">Reference proteome</keyword>
<dbReference type="InterPro" id="IPR011009">
    <property type="entry name" value="Kinase-like_dom_sf"/>
</dbReference>
<dbReference type="SUPFAM" id="SSF56112">
    <property type="entry name" value="Protein kinase-like (PK-like)"/>
    <property type="match status" value="1"/>
</dbReference>
<dbReference type="Pfam" id="PF13855">
    <property type="entry name" value="LRR_8"/>
    <property type="match status" value="2"/>
</dbReference>
<dbReference type="InterPro" id="IPR002110">
    <property type="entry name" value="Ankyrin_rpt"/>
</dbReference>
<dbReference type="Pfam" id="PF12796">
    <property type="entry name" value="Ank_2"/>
    <property type="match status" value="1"/>
</dbReference>
<dbReference type="SUPFAM" id="SSF48403">
    <property type="entry name" value="Ankyrin repeat"/>
    <property type="match status" value="1"/>
</dbReference>
<dbReference type="Proteomes" id="UP000007879">
    <property type="component" value="Unassembled WGS sequence"/>
</dbReference>
<dbReference type="InterPro" id="IPR053215">
    <property type="entry name" value="TKL_Ser/Thr_kinase"/>
</dbReference>
<dbReference type="PANTHER" id="PTHR45756:SF1">
    <property type="entry name" value="PROTEIN KINASE DOMAIN CONTAINING PROTEIN"/>
    <property type="match status" value="1"/>
</dbReference>
<evidence type="ECO:0000256" key="4">
    <source>
        <dbReference type="ARBA" id="ARBA00022614"/>
    </source>
</evidence>
<dbReference type="Pfam" id="PF08477">
    <property type="entry name" value="Roc"/>
    <property type="match status" value="1"/>
</dbReference>
<dbReference type="Gene3D" id="1.10.510.10">
    <property type="entry name" value="Transferase(Phosphotransferase) domain 1"/>
    <property type="match status" value="1"/>
</dbReference>
<evidence type="ECO:0000256" key="11">
    <source>
        <dbReference type="ARBA" id="ARBA00047899"/>
    </source>
</evidence>
<evidence type="ECO:0000256" key="5">
    <source>
        <dbReference type="ARBA" id="ARBA00022679"/>
    </source>
</evidence>
<name>A0AAN0J257_AMPQE</name>
<dbReference type="InterPro" id="IPR032171">
    <property type="entry name" value="COR-A"/>
</dbReference>
<dbReference type="InterPro" id="IPR032675">
    <property type="entry name" value="LRR_dom_sf"/>
</dbReference>
<dbReference type="Pfam" id="PF00069">
    <property type="entry name" value="Pkinase"/>
    <property type="match status" value="1"/>
</dbReference>